<comment type="caution">
    <text evidence="2">The sequence shown here is derived from an EMBL/GenBank/DDBJ whole genome shotgun (WGS) entry which is preliminary data.</text>
</comment>
<dbReference type="InterPro" id="IPR050621">
    <property type="entry name" value="Tudor_domain_containing"/>
</dbReference>
<dbReference type="AlphaFoldDB" id="A0A814B290"/>
<evidence type="ECO:0000313" key="3">
    <source>
        <dbReference type="Proteomes" id="UP000663879"/>
    </source>
</evidence>
<keyword evidence="3" id="KW-1185">Reference proteome</keyword>
<dbReference type="FunFam" id="2.30.30.140:FF:000018">
    <property type="entry name" value="Serine/threonine-protein kinase 31"/>
    <property type="match status" value="1"/>
</dbReference>
<dbReference type="PANTHER" id="PTHR22948">
    <property type="entry name" value="TUDOR DOMAIN CONTAINING PROTEIN"/>
    <property type="match status" value="1"/>
</dbReference>
<name>A0A814B290_9BILA</name>
<dbReference type="PANTHER" id="PTHR22948:SF72">
    <property type="entry name" value="TUDOR DOMAIN-CONTAINING PROTEIN"/>
    <property type="match status" value="1"/>
</dbReference>
<evidence type="ECO:0000313" key="2">
    <source>
        <dbReference type="EMBL" id="CAF0920765.1"/>
    </source>
</evidence>
<dbReference type="Pfam" id="PF00567">
    <property type="entry name" value="TUDOR"/>
    <property type="match status" value="2"/>
</dbReference>
<dbReference type="SUPFAM" id="SSF63748">
    <property type="entry name" value="Tudor/PWWP/MBT"/>
    <property type="match status" value="2"/>
</dbReference>
<accession>A0A814B290</accession>
<dbReference type="Gene3D" id="2.40.50.90">
    <property type="match status" value="2"/>
</dbReference>
<protein>
    <recommendedName>
        <fullName evidence="1">Tudor domain-containing protein</fullName>
    </recommendedName>
</protein>
<reference evidence="2" key="1">
    <citation type="submission" date="2021-02" db="EMBL/GenBank/DDBJ databases">
        <authorList>
            <person name="Nowell W R."/>
        </authorList>
    </citation>
    <scope>NUCLEOTIDE SEQUENCE</scope>
    <source>
        <strain evidence="2">Ploen Becks lab</strain>
    </source>
</reference>
<organism evidence="2 3">
    <name type="scientific">Brachionus calyciflorus</name>
    <dbReference type="NCBI Taxonomy" id="104777"/>
    <lineage>
        <taxon>Eukaryota</taxon>
        <taxon>Metazoa</taxon>
        <taxon>Spiralia</taxon>
        <taxon>Gnathifera</taxon>
        <taxon>Rotifera</taxon>
        <taxon>Eurotatoria</taxon>
        <taxon>Monogononta</taxon>
        <taxon>Pseudotrocha</taxon>
        <taxon>Ploima</taxon>
        <taxon>Brachionidae</taxon>
        <taxon>Brachionus</taxon>
    </lineage>
</organism>
<gene>
    <name evidence="2" type="ORF">OXX778_LOCUS12374</name>
</gene>
<dbReference type="InterPro" id="IPR035437">
    <property type="entry name" value="SNase_OB-fold_sf"/>
</dbReference>
<dbReference type="Proteomes" id="UP000663879">
    <property type="component" value="Unassembled WGS sequence"/>
</dbReference>
<dbReference type="InterPro" id="IPR002999">
    <property type="entry name" value="Tudor"/>
</dbReference>
<dbReference type="SMART" id="SM00333">
    <property type="entry name" value="TUDOR"/>
    <property type="match status" value="2"/>
</dbReference>
<dbReference type="EMBL" id="CAJNOC010002234">
    <property type="protein sequence ID" value="CAF0920765.1"/>
    <property type="molecule type" value="Genomic_DNA"/>
</dbReference>
<evidence type="ECO:0000259" key="1">
    <source>
        <dbReference type="PROSITE" id="PS50304"/>
    </source>
</evidence>
<sequence length="412" mass="47810">MSTPNEDDKVEASSNSNRKCGEMIFIKSPNNFWIHFEETKNDYTEMLAQLQLEYQDVHENSEIAISDLKFGSIYCSFNHILLEWHRCEIIAFNKTNVYISYIDIGQTDLVTLKSIKSLRSHFQTQPPFAIHCTLSGIKPYDTSTWPLEVVNEFTKVTHSKILTLNIKSKTENLYHMDLFVKNINVSEHLVKLNYAVIKPEIISADSNSMIHKIKVDKDKEYSVTLSSIVNPFCFYVQIKEYLENFGRFEMEMQEYYQNVSIKGQQLVKPQIGQLCMAKYTDDQHWYRAKVKEKNYETNTFRAHLIDYGNEQIVSQADLLQIEPKFMQHPIMAIKCCLDGIRPSNKGFSEVADFMCNSVRQSVMCIFTGRKINDFHLVSVDIQGVSVSKILLENSYATKIENCLEHEIHSQSY</sequence>
<feature type="domain" description="Tudor" evidence="1">
    <location>
        <begin position="268"/>
        <end position="328"/>
    </location>
</feature>
<dbReference type="PROSITE" id="PS50304">
    <property type="entry name" value="TUDOR"/>
    <property type="match status" value="1"/>
</dbReference>
<dbReference type="OrthoDB" id="341421at2759"/>
<dbReference type="Gene3D" id="2.30.30.140">
    <property type="match status" value="2"/>
</dbReference>
<proteinExistence type="predicted"/>